<organism evidence="3 4">
    <name type="scientific">Mycena venus</name>
    <dbReference type="NCBI Taxonomy" id="2733690"/>
    <lineage>
        <taxon>Eukaryota</taxon>
        <taxon>Fungi</taxon>
        <taxon>Dikarya</taxon>
        <taxon>Basidiomycota</taxon>
        <taxon>Agaricomycotina</taxon>
        <taxon>Agaricomycetes</taxon>
        <taxon>Agaricomycetidae</taxon>
        <taxon>Agaricales</taxon>
        <taxon>Marasmiineae</taxon>
        <taxon>Mycenaceae</taxon>
        <taxon>Mycena</taxon>
    </lineage>
</organism>
<dbReference type="AlphaFoldDB" id="A0A8H6YVD7"/>
<reference evidence="3" key="1">
    <citation type="submission" date="2020-05" db="EMBL/GenBank/DDBJ databases">
        <title>Mycena genomes resolve the evolution of fungal bioluminescence.</title>
        <authorList>
            <person name="Tsai I.J."/>
        </authorList>
    </citation>
    <scope>NUCLEOTIDE SEQUENCE</scope>
    <source>
        <strain evidence="3">CCC161011</strain>
    </source>
</reference>
<dbReference type="Proteomes" id="UP000620124">
    <property type="component" value="Unassembled WGS sequence"/>
</dbReference>
<dbReference type="OrthoDB" id="2906958at2759"/>
<protein>
    <submittedName>
        <fullName evidence="3">CVNH domain-containing protein</fullName>
    </submittedName>
</protein>
<evidence type="ECO:0000256" key="1">
    <source>
        <dbReference type="SAM" id="SignalP"/>
    </source>
</evidence>
<keyword evidence="4" id="KW-1185">Reference proteome</keyword>
<feature type="chain" id="PRO_5034932549" evidence="1">
    <location>
        <begin position="20"/>
        <end position="97"/>
    </location>
</feature>
<accession>A0A8H6YVD7</accession>
<dbReference type="Pfam" id="PF08881">
    <property type="entry name" value="CVNH"/>
    <property type="match status" value="1"/>
</dbReference>
<sequence>MHFASFVLTFGTLFAIARAAADCQSTHGVVSTSVNLNKCIRQNNNQLQCATNPSPFFSNVCQPCSMTGTILSCNCAGVTETIDVNTCVFNDNGQLNC</sequence>
<feature type="signal peptide" evidence="1">
    <location>
        <begin position="1"/>
        <end position="19"/>
    </location>
</feature>
<evidence type="ECO:0000313" key="3">
    <source>
        <dbReference type="EMBL" id="KAF7365927.1"/>
    </source>
</evidence>
<dbReference type="Gene3D" id="2.30.60.10">
    <property type="entry name" value="Cyanovirin-N"/>
    <property type="match status" value="1"/>
</dbReference>
<comment type="caution">
    <text evidence="3">The sequence shown here is derived from an EMBL/GenBank/DDBJ whole genome shotgun (WGS) entry which is preliminary data.</text>
</comment>
<dbReference type="EMBL" id="JACAZI010000003">
    <property type="protein sequence ID" value="KAF7365927.1"/>
    <property type="molecule type" value="Genomic_DNA"/>
</dbReference>
<proteinExistence type="predicted"/>
<dbReference type="InterPro" id="IPR036673">
    <property type="entry name" value="Cyanovirin-N_sf"/>
</dbReference>
<feature type="domain" description="Cyanovirin-N" evidence="2">
    <location>
        <begin position="20"/>
        <end position="95"/>
    </location>
</feature>
<evidence type="ECO:0000259" key="2">
    <source>
        <dbReference type="Pfam" id="PF08881"/>
    </source>
</evidence>
<evidence type="ECO:0000313" key="4">
    <source>
        <dbReference type="Proteomes" id="UP000620124"/>
    </source>
</evidence>
<keyword evidence="1" id="KW-0732">Signal</keyword>
<gene>
    <name evidence="3" type="ORF">MVEN_00467900</name>
</gene>
<dbReference type="SUPFAM" id="SSF51322">
    <property type="entry name" value="Cyanovirin-N"/>
    <property type="match status" value="1"/>
</dbReference>
<name>A0A8H6YVD7_9AGAR</name>
<dbReference type="InterPro" id="IPR011058">
    <property type="entry name" value="Cyanovirin-N"/>
</dbReference>